<dbReference type="PANTHER" id="PTHR43265:SF1">
    <property type="entry name" value="ESTERASE ESTD"/>
    <property type="match status" value="1"/>
</dbReference>
<dbReference type="PROSITE" id="PS51318">
    <property type="entry name" value="TAT"/>
    <property type="match status" value="1"/>
</dbReference>
<feature type="domain" description="Serine aminopeptidase S33" evidence="2">
    <location>
        <begin position="235"/>
        <end position="443"/>
    </location>
</feature>
<dbReference type="RefSeq" id="WP_256400526.1">
    <property type="nucleotide sequence ID" value="NZ_JANHJR010000003.1"/>
</dbReference>
<dbReference type="InterPro" id="IPR006311">
    <property type="entry name" value="TAT_signal"/>
</dbReference>
<feature type="compositionally biased region" description="Low complexity" evidence="1">
    <location>
        <begin position="31"/>
        <end position="54"/>
    </location>
</feature>
<accession>A0ABD6DMZ7</accession>
<protein>
    <submittedName>
        <fullName evidence="4">Alpha/beta fold hydrolase</fullName>
    </submittedName>
</protein>
<dbReference type="PROSITE" id="PS51257">
    <property type="entry name" value="PROKAR_LIPOPROTEIN"/>
    <property type="match status" value="1"/>
</dbReference>
<comment type="caution">
    <text evidence="4">The sequence shown here is derived from an EMBL/GenBank/DDBJ whole genome shotgun (WGS) entry which is preliminary data.</text>
</comment>
<reference evidence="4 5" key="1">
    <citation type="journal article" date="2019" name="Int. J. Syst. Evol. Microbiol.">
        <title>The Global Catalogue of Microorganisms (GCM) 10K type strain sequencing project: providing services to taxonomists for standard genome sequencing and annotation.</title>
        <authorList>
            <consortium name="The Broad Institute Genomics Platform"/>
            <consortium name="The Broad Institute Genome Sequencing Center for Infectious Disease"/>
            <person name="Wu L."/>
            <person name="Ma J."/>
        </authorList>
    </citation>
    <scope>NUCLEOTIDE SEQUENCE [LARGE SCALE GENOMIC DNA]</scope>
    <source>
        <strain evidence="4 5">CGMCC 1.10390</strain>
    </source>
</reference>
<dbReference type="GO" id="GO:0016787">
    <property type="term" value="F:hydrolase activity"/>
    <property type="evidence" value="ECO:0007669"/>
    <property type="project" value="UniProtKB-KW"/>
</dbReference>
<dbReference type="InterPro" id="IPR024981">
    <property type="entry name" value="DUF3887"/>
</dbReference>
<dbReference type="AlphaFoldDB" id="A0ABD6DMZ7"/>
<keyword evidence="4" id="KW-0378">Hydrolase</keyword>
<evidence type="ECO:0000313" key="5">
    <source>
        <dbReference type="Proteomes" id="UP001597034"/>
    </source>
</evidence>
<sequence>MDAPTRRRLLAALSATAATALSGCSSDDGTASETPTSTPTGTPTATHTPTATEEPTTRETTAEEMVDPEVLRTEARELTVALADGEYERVSDAFTDEAAEVLTPERLEGAWRQTTGDRGPFRAIANATHTANDDGTHLVVVEATFEGGVLTFRWTFDASGEPVGLLIRPPQGEYSPPEYVDESAFEEAELTLPSPACDLGATFSMPTGDGPVPGVVLVHGTGPNDRDVTAGPNKIFRDLAHGLATRGYAVLRYDKRTYACDVSATDDVTIDDVTVDDAVTAVERLREEDRVSSVHVAGHSQGGLAAPRIAQRADADGMALLAAPAGNLWELIPMQNRHMLGLDGEISDAEQRRLDEIAAEAERITNGDFSEDEDILGFDGSFWASLRAYDQTAVAADLDIPAIVQQGGRDFQVPPSDIEDWEAAIGDDRGTYHSYPSLDHLLFSGSGTSSPAKYYEPNNVDVDVVADLDAWLAAR</sequence>
<dbReference type="InterPro" id="IPR029058">
    <property type="entry name" value="AB_hydrolase_fold"/>
</dbReference>
<dbReference type="SUPFAM" id="SSF53474">
    <property type="entry name" value="alpha/beta-Hydrolases"/>
    <property type="match status" value="1"/>
</dbReference>
<feature type="domain" description="DUF3887" evidence="3">
    <location>
        <begin position="75"/>
        <end position="161"/>
    </location>
</feature>
<dbReference type="Gene3D" id="3.10.450.590">
    <property type="match status" value="1"/>
</dbReference>
<gene>
    <name evidence="4" type="ORF">ACFSBL_17145</name>
</gene>
<name>A0ABD6DMZ7_9EURY</name>
<proteinExistence type="predicted"/>
<dbReference type="Gene3D" id="3.40.50.1820">
    <property type="entry name" value="alpha/beta hydrolase"/>
    <property type="match status" value="1"/>
</dbReference>
<dbReference type="EMBL" id="JBHUDO010000003">
    <property type="protein sequence ID" value="MFD1647417.1"/>
    <property type="molecule type" value="Genomic_DNA"/>
</dbReference>
<dbReference type="Pfam" id="PF12146">
    <property type="entry name" value="Hydrolase_4"/>
    <property type="match status" value="1"/>
</dbReference>
<dbReference type="Proteomes" id="UP001597034">
    <property type="component" value="Unassembled WGS sequence"/>
</dbReference>
<dbReference type="InterPro" id="IPR053145">
    <property type="entry name" value="AB_hydrolase_Est10"/>
</dbReference>
<evidence type="ECO:0000313" key="4">
    <source>
        <dbReference type="EMBL" id="MFD1647417.1"/>
    </source>
</evidence>
<organism evidence="4 5">
    <name type="scientific">Haloarchaeobius litoreus</name>
    <dbReference type="NCBI Taxonomy" id="755306"/>
    <lineage>
        <taxon>Archaea</taxon>
        <taxon>Methanobacteriati</taxon>
        <taxon>Methanobacteriota</taxon>
        <taxon>Stenosarchaea group</taxon>
        <taxon>Halobacteria</taxon>
        <taxon>Halobacteriales</taxon>
        <taxon>Halorubellaceae</taxon>
        <taxon>Haloarchaeobius</taxon>
    </lineage>
</organism>
<evidence type="ECO:0000259" key="3">
    <source>
        <dbReference type="Pfam" id="PF13026"/>
    </source>
</evidence>
<evidence type="ECO:0000256" key="1">
    <source>
        <dbReference type="SAM" id="MobiDB-lite"/>
    </source>
</evidence>
<dbReference type="Pfam" id="PF13026">
    <property type="entry name" value="DUF3887"/>
    <property type="match status" value="1"/>
</dbReference>
<dbReference type="PANTHER" id="PTHR43265">
    <property type="entry name" value="ESTERASE ESTD"/>
    <property type="match status" value="1"/>
</dbReference>
<evidence type="ECO:0000259" key="2">
    <source>
        <dbReference type="Pfam" id="PF12146"/>
    </source>
</evidence>
<feature type="region of interest" description="Disordered" evidence="1">
    <location>
        <begin position="19"/>
        <end position="69"/>
    </location>
</feature>
<dbReference type="InterPro" id="IPR022742">
    <property type="entry name" value="Hydrolase_4"/>
</dbReference>
<keyword evidence="5" id="KW-1185">Reference proteome</keyword>